<dbReference type="EMBL" id="PGGC01000112">
    <property type="protein sequence ID" value="PJG58405.1"/>
    <property type="molecule type" value="Genomic_DNA"/>
</dbReference>
<dbReference type="GO" id="GO:0016772">
    <property type="term" value="F:transferase activity, transferring phosphorus-containing groups"/>
    <property type="evidence" value="ECO:0007669"/>
    <property type="project" value="InterPro"/>
</dbReference>
<dbReference type="OrthoDB" id="9776077at2"/>
<evidence type="ECO:0000313" key="6">
    <source>
        <dbReference type="EMBL" id="PJG58405.1"/>
    </source>
</evidence>
<dbReference type="Proteomes" id="UP000235861">
    <property type="component" value="Unassembled WGS sequence"/>
</dbReference>
<accession>A0A2H9U306</accession>
<keyword evidence="7" id="KW-1185">Reference proteome</keyword>
<organism evidence="6 7">
    <name type="scientific">Aeromonas cavernicola</name>
    <dbReference type="NCBI Taxonomy" id="1006623"/>
    <lineage>
        <taxon>Bacteria</taxon>
        <taxon>Pseudomonadati</taxon>
        <taxon>Pseudomonadota</taxon>
        <taxon>Gammaproteobacteria</taxon>
        <taxon>Aeromonadales</taxon>
        <taxon>Aeromonadaceae</taxon>
        <taxon>Aeromonas</taxon>
    </lineage>
</organism>
<dbReference type="InterPro" id="IPR021520">
    <property type="entry name" value="Stealth_CR2"/>
</dbReference>
<reference evidence="6 7" key="1">
    <citation type="submission" date="2017-11" db="EMBL/GenBank/DDBJ databases">
        <title>Draft genome sequence of environmental isolate Aeromonas cavernicola sp. nov. MDC 2508.</title>
        <authorList>
            <person name="Colston S.M."/>
            <person name="Navarro A."/>
            <person name="Martinez-Murcia A.J."/>
            <person name="Graf J."/>
        </authorList>
    </citation>
    <scope>NUCLEOTIDE SEQUENCE [LARGE SCALE GENOMIC DNA]</scope>
    <source>
        <strain evidence="6 7">MDC 2508</strain>
    </source>
</reference>
<gene>
    <name evidence="6" type="ORF">CUC53_12780</name>
</gene>
<evidence type="ECO:0000256" key="2">
    <source>
        <dbReference type="ARBA" id="ARBA00022679"/>
    </source>
</evidence>
<dbReference type="AlphaFoldDB" id="A0A2H9U306"/>
<evidence type="ECO:0000259" key="5">
    <source>
        <dbReference type="Pfam" id="PF17101"/>
    </source>
</evidence>
<dbReference type="PANTHER" id="PTHR24045">
    <property type="match status" value="1"/>
</dbReference>
<keyword evidence="3" id="KW-0270">Exopolysaccharide synthesis</keyword>
<feature type="domain" description="Stealth protein CR1 conserved region 1" evidence="5">
    <location>
        <begin position="55"/>
        <end position="81"/>
    </location>
</feature>
<proteinExistence type="inferred from homology"/>
<evidence type="ECO:0000313" key="7">
    <source>
        <dbReference type="Proteomes" id="UP000235861"/>
    </source>
</evidence>
<dbReference type="Pfam" id="PF17101">
    <property type="entry name" value="Stealth_CR1"/>
    <property type="match status" value="1"/>
</dbReference>
<dbReference type="GO" id="GO:0000271">
    <property type="term" value="P:polysaccharide biosynthetic process"/>
    <property type="evidence" value="ECO:0007669"/>
    <property type="project" value="UniProtKB-KW"/>
</dbReference>
<dbReference type="RefSeq" id="WP_100294518.1">
    <property type="nucleotide sequence ID" value="NZ_PGGC01000112.1"/>
</dbReference>
<sequence>MRKAKKFFRSPGIFIRDYLNKKYPVIRNEIACSEDEEHVLIRHDLDMENQIKIDFPVDVVFTWVDGSDPRWRQQYDHYRNTVDATRLGRHAIDPARFSNHDELKYSLACVLEFLPWVRRVYIVTDQQRPPWLTESDRVRIIDHTVIIDRQYLPTFNSHVIEAHLHKIPDLAEHFIYFNDDVFVARPLPAGHFFRSNGIASLFMAKKSLTKMKSKGVDTPTLSASLRAVDILNNRFSVIVDNPLVHTYVPLRKSMFTEVWQHYQADISSFLPNRFRTNHDLNLPTFLVPWYSYMRGTAVPTRDICYYFNARSPAAAAHFKALEIAKQKGTLPHSFCANDFNSKLKPTIDYKYFLSSALKKYFEYGNNHA</sequence>
<evidence type="ECO:0000259" key="4">
    <source>
        <dbReference type="Pfam" id="PF11380"/>
    </source>
</evidence>
<feature type="domain" description="Stealth protein CR2 conserved region 2" evidence="4">
    <location>
        <begin position="96"/>
        <end position="198"/>
    </location>
</feature>
<dbReference type="InterPro" id="IPR031358">
    <property type="entry name" value="Stealth_CR1"/>
</dbReference>
<dbReference type="InterPro" id="IPR047141">
    <property type="entry name" value="Stealth"/>
</dbReference>
<comment type="similarity">
    <text evidence="1">Belongs to the stealth family.</text>
</comment>
<dbReference type="PANTHER" id="PTHR24045:SF0">
    <property type="entry name" value="N-ACETYLGLUCOSAMINE-1-PHOSPHOTRANSFERASE SUBUNITS ALPHA_BETA"/>
    <property type="match status" value="1"/>
</dbReference>
<keyword evidence="2" id="KW-0808">Transferase</keyword>
<dbReference type="Pfam" id="PF11380">
    <property type="entry name" value="Stealth_CR2"/>
    <property type="match status" value="1"/>
</dbReference>
<evidence type="ECO:0000256" key="1">
    <source>
        <dbReference type="ARBA" id="ARBA00007583"/>
    </source>
</evidence>
<name>A0A2H9U306_9GAMM</name>
<protein>
    <submittedName>
        <fullName evidence="6">Capsule biosynthesis protein CapC</fullName>
    </submittedName>
</protein>
<comment type="caution">
    <text evidence="6">The sequence shown here is derived from an EMBL/GenBank/DDBJ whole genome shotgun (WGS) entry which is preliminary data.</text>
</comment>
<evidence type="ECO:0000256" key="3">
    <source>
        <dbReference type="ARBA" id="ARBA00023169"/>
    </source>
</evidence>